<gene>
    <name evidence="2" type="ORF">UXM345_LOCUS35567</name>
    <name evidence="1" type="ORF">XDN619_LOCUS27618</name>
</gene>
<dbReference type="EMBL" id="CAJNRG010013117">
    <property type="protein sequence ID" value="CAF2145733.1"/>
    <property type="molecule type" value="Genomic_DNA"/>
</dbReference>
<name>A0A820KCQ3_9BILA</name>
<dbReference type="Proteomes" id="UP000663842">
    <property type="component" value="Unassembled WGS sequence"/>
</dbReference>
<reference evidence="2" key="1">
    <citation type="submission" date="2021-02" db="EMBL/GenBank/DDBJ databases">
        <authorList>
            <person name="Nowell W R."/>
        </authorList>
    </citation>
    <scope>NUCLEOTIDE SEQUENCE</scope>
</reference>
<accession>A0A820KCQ3</accession>
<proteinExistence type="predicted"/>
<evidence type="ECO:0000313" key="1">
    <source>
        <dbReference type="EMBL" id="CAF2145733.1"/>
    </source>
</evidence>
<evidence type="ECO:0000313" key="3">
    <source>
        <dbReference type="Proteomes" id="UP000663842"/>
    </source>
</evidence>
<dbReference type="EMBL" id="CAJOBF010014741">
    <property type="protein sequence ID" value="CAF4342022.1"/>
    <property type="molecule type" value="Genomic_DNA"/>
</dbReference>
<sequence>MLKLTVYTEQLNVTFRERHVLSRFLVPTSRIINNWSIEWDPSSTNAKRFTVH</sequence>
<comment type="caution">
    <text evidence="2">The sequence shown here is derived from an EMBL/GenBank/DDBJ whole genome shotgun (WGS) entry which is preliminary data.</text>
</comment>
<protein>
    <submittedName>
        <fullName evidence="2">Uncharacterized protein</fullName>
    </submittedName>
</protein>
<dbReference type="AlphaFoldDB" id="A0A820KCQ3"/>
<organism evidence="2 3">
    <name type="scientific">Rotaria magnacalcarata</name>
    <dbReference type="NCBI Taxonomy" id="392030"/>
    <lineage>
        <taxon>Eukaryota</taxon>
        <taxon>Metazoa</taxon>
        <taxon>Spiralia</taxon>
        <taxon>Gnathifera</taxon>
        <taxon>Rotifera</taxon>
        <taxon>Eurotatoria</taxon>
        <taxon>Bdelloidea</taxon>
        <taxon>Philodinida</taxon>
        <taxon>Philodinidae</taxon>
        <taxon>Rotaria</taxon>
    </lineage>
</organism>
<feature type="non-terminal residue" evidence="2">
    <location>
        <position position="52"/>
    </location>
</feature>
<dbReference type="Proteomes" id="UP000663887">
    <property type="component" value="Unassembled WGS sequence"/>
</dbReference>
<evidence type="ECO:0000313" key="2">
    <source>
        <dbReference type="EMBL" id="CAF4342022.1"/>
    </source>
</evidence>